<dbReference type="AlphaFoldDB" id="A0AAW0D4K7"/>
<dbReference type="EMBL" id="JAYKXP010000022">
    <property type="protein sequence ID" value="KAK7046112.1"/>
    <property type="molecule type" value="Genomic_DNA"/>
</dbReference>
<protein>
    <submittedName>
        <fullName evidence="1">Uncharacterized protein</fullName>
    </submittedName>
</protein>
<reference evidence="1 2" key="1">
    <citation type="submission" date="2024-01" db="EMBL/GenBank/DDBJ databases">
        <title>A draft genome for a cacao thread blight-causing isolate of Paramarasmius palmivorus.</title>
        <authorList>
            <person name="Baruah I.K."/>
            <person name="Bukari Y."/>
            <person name="Amoako-Attah I."/>
            <person name="Meinhardt L.W."/>
            <person name="Bailey B.A."/>
            <person name="Cohen S.P."/>
        </authorList>
    </citation>
    <scope>NUCLEOTIDE SEQUENCE [LARGE SCALE GENOMIC DNA]</scope>
    <source>
        <strain evidence="1 2">GH-12</strain>
    </source>
</reference>
<comment type="caution">
    <text evidence="1">The sequence shown here is derived from an EMBL/GenBank/DDBJ whole genome shotgun (WGS) entry which is preliminary data.</text>
</comment>
<name>A0AAW0D4K7_9AGAR</name>
<dbReference type="Proteomes" id="UP001383192">
    <property type="component" value="Unassembled WGS sequence"/>
</dbReference>
<organism evidence="1 2">
    <name type="scientific">Paramarasmius palmivorus</name>
    <dbReference type="NCBI Taxonomy" id="297713"/>
    <lineage>
        <taxon>Eukaryota</taxon>
        <taxon>Fungi</taxon>
        <taxon>Dikarya</taxon>
        <taxon>Basidiomycota</taxon>
        <taxon>Agaricomycotina</taxon>
        <taxon>Agaricomycetes</taxon>
        <taxon>Agaricomycetidae</taxon>
        <taxon>Agaricales</taxon>
        <taxon>Marasmiineae</taxon>
        <taxon>Marasmiaceae</taxon>
        <taxon>Paramarasmius</taxon>
    </lineage>
</organism>
<evidence type="ECO:0000313" key="1">
    <source>
        <dbReference type="EMBL" id="KAK7046112.1"/>
    </source>
</evidence>
<keyword evidence="2" id="KW-1185">Reference proteome</keyword>
<accession>A0AAW0D4K7</accession>
<gene>
    <name evidence="1" type="ORF">VNI00_007114</name>
</gene>
<proteinExistence type="predicted"/>
<evidence type="ECO:0000313" key="2">
    <source>
        <dbReference type="Proteomes" id="UP001383192"/>
    </source>
</evidence>
<sequence length="770" mass="88599">METSGPEDTDVPGNVSRQRHRDGLSTYLSLTTLLRIYTIYLLLVRYPYAILSLISDILNVKFRPNFPSEIHQNQTWAEVVQSGTQSDVVRPLFSRKQPFDVEVTVWRRRTQEEWDAAWEQWVIDTRDLWEEYDSQYVEDALFEKPIFSDTVFRGLKLKDGVDVFTSIPLKIPLEIFMGGQVSTSDIRASIVLIPSTPSILDSVSDFSTWYGPPWTKRPRMRPPQAFPFRDGQRYNYTQPRVRSMRDLVLETFALSTDLIRFQEREKPDMTDAPNRSDEQGNCVGMFENGTVYRAEASHMILPYIMTRSVAFYPRKTQSFTSSPQYRTHIRMSKHASLLNHKHLDSGHQLLKSFRRKLCREPRGRNLNNKPSWTSCRRQYHINGHWETLVKLHPLANSEMGHGVEWAYTPYLDTLAGVAFPDERIPAPMTRGTCGRENGESVIANQGVMNFTWHLSLTANSLSEISFGERMGPHMEKRNRNPTINDREAQMTVFMNAMAGHHRENAHPLRKFMLNLAGYSMNVVVLILKFRYWGKPREHVNIHGILFLTSYHIYEGVQSSDPLLHVKLRRLTDLHMAVGTEILLTRYTLILGKFGSRGIWRWIPVLERNSAIRGKGTITLPMTIMLFVTTLGLSLTALQGHFLVQPGPRVKTRSLLPAVPFSAWVTGKLCQLDLNRQTGMFAGDYKVTVLAEAFREIIKLILLSERVVGTDEWRQGMNVMDGLRFIVLAVAAWQAIWLPQYERKEEREVVLDATSTEYEGIQLTKDTNSTI</sequence>